<evidence type="ECO:0000259" key="1">
    <source>
        <dbReference type="Pfam" id="PF16363"/>
    </source>
</evidence>
<dbReference type="OrthoDB" id="9779041at2"/>
<organism evidence="2 3">
    <name type="scientific">Parablautia muri</name>
    <dbReference type="NCBI Taxonomy" id="2320879"/>
    <lineage>
        <taxon>Bacteria</taxon>
        <taxon>Bacillati</taxon>
        <taxon>Bacillota</taxon>
        <taxon>Clostridia</taxon>
        <taxon>Lachnospirales</taxon>
        <taxon>Lachnospiraceae</taxon>
        <taxon>Parablautia</taxon>
    </lineage>
</organism>
<dbReference type="EMBL" id="QZDT01000009">
    <property type="protein sequence ID" value="NBJ92535.1"/>
    <property type="molecule type" value="Genomic_DNA"/>
</dbReference>
<keyword evidence="3" id="KW-1185">Reference proteome</keyword>
<gene>
    <name evidence="2" type="primary">rfbG</name>
    <name evidence="2" type="ORF">D5281_07980</name>
</gene>
<dbReference type="PANTHER" id="PTHR43000">
    <property type="entry name" value="DTDP-D-GLUCOSE 4,6-DEHYDRATASE-RELATED"/>
    <property type="match status" value="1"/>
</dbReference>
<dbReference type="AlphaFoldDB" id="A0A9X5BEQ4"/>
<dbReference type="Pfam" id="PF16363">
    <property type="entry name" value="GDP_Man_Dehyd"/>
    <property type="match status" value="1"/>
</dbReference>
<dbReference type="GO" id="GO:0047733">
    <property type="term" value="F:CDP-glucose 4,6-dehydratase activity"/>
    <property type="evidence" value="ECO:0007669"/>
    <property type="project" value="UniProtKB-EC"/>
</dbReference>
<evidence type="ECO:0000313" key="3">
    <source>
        <dbReference type="Proteomes" id="UP001154420"/>
    </source>
</evidence>
<dbReference type="SUPFAM" id="SSF51735">
    <property type="entry name" value="NAD(P)-binding Rossmann-fold domains"/>
    <property type="match status" value="1"/>
</dbReference>
<dbReference type="NCBIfam" id="TIGR02622">
    <property type="entry name" value="CDP_4_6_dhtase"/>
    <property type="match status" value="1"/>
</dbReference>
<name>A0A9X5BEQ4_9FIRM</name>
<reference evidence="2" key="1">
    <citation type="submission" date="2018-09" db="EMBL/GenBank/DDBJ databases">
        <title>Murine metabolic-syndrome-specific gut microbial biobank.</title>
        <authorList>
            <person name="Liu C."/>
        </authorList>
    </citation>
    <scope>NUCLEOTIDE SEQUENCE</scope>
    <source>
        <strain evidence="2">D42-62</strain>
    </source>
</reference>
<dbReference type="InterPro" id="IPR036291">
    <property type="entry name" value="NAD(P)-bd_dom_sf"/>
</dbReference>
<dbReference type="Proteomes" id="UP001154420">
    <property type="component" value="Unassembled WGS sequence"/>
</dbReference>
<dbReference type="RefSeq" id="WP_160559628.1">
    <property type="nucleotide sequence ID" value="NZ_QZDT01000009.1"/>
</dbReference>
<accession>A0A9X5BEQ4</accession>
<feature type="domain" description="NAD(P)-binding" evidence="1">
    <location>
        <begin position="17"/>
        <end position="330"/>
    </location>
</feature>
<proteinExistence type="predicted"/>
<comment type="caution">
    <text evidence="2">The sequence shown here is derived from an EMBL/GenBank/DDBJ whole genome shotgun (WGS) entry which is preliminary data.</text>
</comment>
<sequence>MNNIDHVMEFYKGKKVLLTGHTGFKGTWMSVILELLGAKVCGYSLPLNTYSFYHKVSPHLQYHVEGDIADEDKVSFIAGSFQPEIIFHFASHSSLDGSMKIPDFILRTNLMGTVNILETVRQIESIKSVVVVTSDKCYQNLETDELYKEDSILGAKDPYSTSKVCQELLTSCYMDTFFREEGRLIGIATARASNVIGPGDNNISRLMPYLLDSFANERIAKIRNPYAVRPWQHVLDVLYGYLLLAKNLYESAGVTMKYNGAYNFGPNKDGFVQVGHIAAMAARYFENASYSVIKGKDHIRNEAKVLKLDSTKAKDMLGWKPKRTLEETIEFTCNFVIKEKRGENTAELCRDSIRQYLEIL</sequence>
<dbReference type="InterPro" id="IPR016040">
    <property type="entry name" value="NAD(P)-bd_dom"/>
</dbReference>
<dbReference type="Gene3D" id="3.40.50.720">
    <property type="entry name" value="NAD(P)-binding Rossmann-like Domain"/>
    <property type="match status" value="1"/>
</dbReference>
<protein>
    <submittedName>
        <fullName evidence="2">CDP-glucose 4,6-dehydratase</fullName>
        <ecNumber evidence="2">4.2.1.45</ecNumber>
    </submittedName>
</protein>
<dbReference type="EC" id="4.2.1.45" evidence="2"/>
<dbReference type="InterPro" id="IPR013445">
    <property type="entry name" value="CDP_4_6_deHydtase"/>
</dbReference>
<evidence type="ECO:0000313" key="2">
    <source>
        <dbReference type="EMBL" id="NBJ92535.1"/>
    </source>
</evidence>
<dbReference type="Gene3D" id="3.90.25.10">
    <property type="entry name" value="UDP-galactose 4-epimerase, domain 1"/>
    <property type="match status" value="1"/>
</dbReference>
<keyword evidence="2" id="KW-0456">Lyase</keyword>